<reference evidence="1" key="1">
    <citation type="submission" date="2020-05" db="EMBL/GenBank/DDBJ databases">
        <title>Large-scale comparative analyses of tick genomes elucidate their genetic diversity and vector capacities.</title>
        <authorList>
            <person name="Jia N."/>
            <person name="Wang J."/>
            <person name="Shi W."/>
            <person name="Du L."/>
            <person name="Sun Y."/>
            <person name="Zhan W."/>
            <person name="Jiang J."/>
            <person name="Wang Q."/>
            <person name="Zhang B."/>
            <person name="Ji P."/>
            <person name="Sakyi L.B."/>
            <person name="Cui X."/>
            <person name="Yuan T."/>
            <person name="Jiang B."/>
            <person name="Yang W."/>
            <person name="Lam T.T.-Y."/>
            <person name="Chang Q."/>
            <person name="Ding S."/>
            <person name="Wang X."/>
            <person name="Zhu J."/>
            <person name="Ruan X."/>
            <person name="Zhao L."/>
            <person name="Wei J."/>
            <person name="Que T."/>
            <person name="Du C."/>
            <person name="Cheng J."/>
            <person name="Dai P."/>
            <person name="Han X."/>
            <person name="Huang E."/>
            <person name="Gao Y."/>
            <person name="Liu J."/>
            <person name="Shao H."/>
            <person name="Ye R."/>
            <person name="Li L."/>
            <person name="Wei W."/>
            <person name="Wang X."/>
            <person name="Wang C."/>
            <person name="Yang T."/>
            <person name="Huo Q."/>
            <person name="Li W."/>
            <person name="Guo W."/>
            <person name="Chen H."/>
            <person name="Zhou L."/>
            <person name="Ni X."/>
            <person name="Tian J."/>
            <person name="Zhou Y."/>
            <person name="Sheng Y."/>
            <person name="Liu T."/>
            <person name="Pan Y."/>
            <person name="Xia L."/>
            <person name="Li J."/>
            <person name="Zhao F."/>
            <person name="Cao W."/>
        </authorList>
    </citation>
    <scope>NUCLEOTIDE SEQUENCE</scope>
    <source>
        <strain evidence="1">Dsil-2018</strain>
    </source>
</reference>
<proteinExistence type="predicted"/>
<keyword evidence="2" id="KW-1185">Reference proteome</keyword>
<accession>A0ACB8DMU2</accession>
<evidence type="ECO:0000313" key="1">
    <source>
        <dbReference type="EMBL" id="KAH7973699.1"/>
    </source>
</evidence>
<evidence type="ECO:0000313" key="2">
    <source>
        <dbReference type="Proteomes" id="UP000821865"/>
    </source>
</evidence>
<dbReference type="Proteomes" id="UP000821865">
    <property type="component" value="Chromosome 10"/>
</dbReference>
<protein>
    <submittedName>
        <fullName evidence="1">Uncharacterized protein</fullName>
    </submittedName>
</protein>
<organism evidence="1 2">
    <name type="scientific">Dermacentor silvarum</name>
    <name type="common">Tick</name>
    <dbReference type="NCBI Taxonomy" id="543639"/>
    <lineage>
        <taxon>Eukaryota</taxon>
        <taxon>Metazoa</taxon>
        <taxon>Ecdysozoa</taxon>
        <taxon>Arthropoda</taxon>
        <taxon>Chelicerata</taxon>
        <taxon>Arachnida</taxon>
        <taxon>Acari</taxon>
        <taxon>Parasitiformes</taxon>
        <taxon>Ixodida</taxon>
        <taxon>Ixodoidea</taxon>
        <taxon>Ixodidae</taxon>
        <taxon>Rhipicephalinae</taxon>
        <taxon>Dermacentor</taxon>
    </lineage>
</organism>
<gene>
    <name evidence="1" type="ORF">HPB49_004021</name>
</gene>
<dbReference type="EMBL" id="CM023479">
    <property type="protein sequence ID" value="KAH7973699.1"/>
    <property type="molecule type" value="Genomic_DNA"/>
</dbReference>
<name>A0ACB8DMU2_DERSI</name>
<sequence>MPRKSKQRRSIRLRQTGAHDWASRESGWKTVTVEKSARSETEQMETEDTVVVAEHLTKSGVVKLSSKPADSATNMPVVAWRWASSNSPPAGTEQSNESPREEAKKTIKESSSPSSDMASSAPSINDEEVVLTA</sequence>
<comment type="caution">
    <text evidence="1">The sequence shown here is derived from an EMBL/GenBank/DDBJ whole genome shotgun (WGS) entry which is preliminary data.</text>
</comment>